<dbReference type="AlphaFoldDB" id="A0A5C5XX14"/>
<comment type="caution">
    <text evidence="1">The sequence shown here is derived from an EMBL/GenBank/DDBJ whole genome shotgun (WGS) entry which is preliminary data.</text>
</comment>
<dbReference type="EMBL" id="SJPK01000004">
    <property type="protein sequence ID" value="TWT67500.1"/>
    <property type="molecule type" value="Genomic_DNA"/>
</dbReference>
<name>A0A5C5XX14_9BACT</name>
<reference evidence="1 2" key="1">
    <citation type="submission" date="2019-02" db="EMBL/GenBank/DDBJ databases">
        <title>Deep-cultivation of Planctomycetes and their phenomic and genomic characterization uncovers novel biology.</title>
        <authorList>
            <person name="Wiegand S."/>
            <person name="Jogler M."/>
            <person name="Boedeker C."/>
            <person name="Pinto D."/>
            <person name="Vollmers J."/>
            <person name="Rivas-Marin E."/>
            <person name="Kohn T."/>
            <person name="Peeters S.H."/>
            <person name="Heuer A."/>
            <person name="Rast P."/>
            <person name="Oberbeckmann S."/>
            <person name="Bunk B."/>
            <person name="Jeske O."/>
            <person name="Meyerdierks A."/>
            <person name="Storesund J.E."/>
            <person name="Kallscheuer N."/>
            <person name="Luecker S."/>
            <person name="Lage O.M."/>
            <person name="Pohl T."/>
            <person name="Merkel B.J."/>
            <person name="Hornburger P."/>
            <person name="Mueller R.-W."/>
            <person name="Bruemmer F."/>
            <person name="Labrenz M."/>
            <person name="Spormann A.M."/>
            <person name="Op Den Camp H."/>
            <person name="Overmann J."/>
            <person name="Amann R."/>
            <person name="Jetten M.S.M."/>
            <person name="Mascher T."/>
            <person name="Medema M.H."/>
            <person name="Devos D.P."/>
            <person name="Kaster A.-K."/>
            <person name="Ovreas L."/>
            <person name="Rohde M."/>
            <person name="Galperin M.Y."/>
            <person name="Jogler C."/>
        </authorList>
    </citation>
    <scope>NUCLEOTIDE SEQUENCE [LARGE SCALE GENOMIC DNA]</scope>
    <source>
        <strain evidence="1 2">CA85</strain>
    </source>
</reference>
<accession>A0A5C5XX14</accession>
<sequence length="86" mass="9815">MLSCKEITKLVSKSLDRPLPPSKRIIVWMHLQMCRLCSAFRRDQILLKERIAQEVSRESGKEMPQEVTLSAAAKQRITKAMDSQGS</sequence>
<protein>
    <recommendedName>
        <fullName evidence="3">Zinc-finger domain-containing protein</fullName>
    </recommendedName>
</protein>
<gene>
    <name evidence="1" type="ORF">CA85_23510</name>
</gene>
<evidence type="ECO:0000313" key="2">
    <source>
        <dbReference type="Proteomes" id="UP000318053"/>
    </source>
</evidence>
<organism evidence="1 2">
    <name type="scientific">Allorhodopirellula solitaria</name>
    <dbReference type="NCBI Taxonomy" id="2527987"/>
    <lineage>
        <taxon>Bacteria</taxon>
        <taxon>Pseudomonadati</taxon>
        <taxon>Planctomycetota</taxon>
        <taxon>Planctomycetia</taxon>
        <taxon>Pirellulales</taxon>
        <taxon>Pirellulaceae</taxon>
        <taxon>Allorhodopirellula</taxon>
    </lineage>
</organism>
<keyword evidence="2" id="KW-1185">Reference proteome</keyword>
<dbReference type="Proteomes" id="UP000318053">
    <property type="component" value="Unassembled WGS sequence"/>
</dbReference>
<proteinExistence type="predicted"/>
<evidence type="ECO:0008006" key="3">
    <source>
        <dbReference type="Google" id="ProtNLM"/>
    </source>
</evidence>
<evidence type="ECO:0000313" key="1">
    <source>
        <dbReference type="EMBL" id="TWT67500.1"/>
    </source>
</evidence>